<evidence type="ECO:0000256" key="1">
    <source>
        <dbReference type="SAM" id="Phobius"/>
    </source>
</evidence>
<evidence type="ECO:0000313" key="3">
    <source>
        <dbReference type="Proteomes" id="UP000184497"/>
    </source>
</evidence>
<gene>
    <name evidence="2" type="ORF">SAMN05216369_0620</name>
</gene>
<keyword evidence="1" id="KW-0812">Transmembrane</keyword>
<name>A0A1M6Q086_9GAMM</name>
<dbReference type="RefSeq" id="WP_072795425.1">
    <property type="nucleotide sequence ID" value="NZ_FRAQ01000001.1"/>
</dbReference>
<proteinExistence type="predicted"/>
<dbReference type="SUPFAM" id="SSF48452">
    <property type="entry name" value="TPR-like"/>
    <property type="match status" value="1"/>
</dbReference>
<keyword evidence="1" id="KW-0472">Membrane</keyword>
<organism evidence="2 3">
    <name type="scientific">Marinobacter antarcticus</name>
    <dbReference type="NCBI Taxonomy" id="564117"/>
    <lineage>
        <taxon>Bacteria</taxon>
        <taxon>Pseudomonadati</taxon>
        <taxon>Pseudomonadota</taxon>
        <taxon>Gammaproteobacteria</taxon>
        <taxon>Pseudomonadales</taxon>
        <taxon>Marinobacteraceae</taxon>
        <taxon>Marinobacter</taxon>
    </lineage>
</organism>
<dbReference type="AlphaFoldDB" id="A0A1M6Q086"/>
<evidence type="ECO:0000313" key="2">
    <source>
        <dbReference type="EMBL" id="SHK13655.1"/>
    </source>
</evidence>
<keyword evidence="1" id="KW-1133">Transmembrane helix</keyword>
<sequence length="139" mass="15489">MEALLKDLMFDIFLLTCLVGGVGGLLFVLVGMRAYGVYISYFSGDSLLSNQFQRSALRLSNENKTSELKGLSQTRVTSCPGDSWGHYYLALALYREKSYVKAREHFRQVAQLQPSMKGSADQSIEEINQILASQKPAIV</sequence>
<dbReference type="EMBL" id="FRAQ01000001">
    <property type="protein sequence ID" value="SHK13655.1"/>
    <property type="molecule type" value="Genomic_DNA"/>
</dbReference>
<keyword evidence="3" id="KW-1185">Reference proteome</keyword>
<accession>A0A1M6Q086</accession>
<protein>
    <recommendedName>
        <fullName evidence="4">Tetratricopeptide repeat-containing protein</fullName>
    </recommendedName>
</protein>
<evidence type="ECO:0008006" key="4">
    <source>
        <dbReference type="Google" id="ProtNLM"/>
    </source>
</evidence>
<reference evidence="3" key="1">
    <citation type="submission" date="2016-11" db="EMBL/GenBank/DDBJ databases">
        <authorList>
            <person name="Varghese N."/>
            <person name="Submissions S."/>
        </authorList>
    </citation>
    <scope>NUCLEOTIDE SEQUENCE [LARGE SCALE GENOMIC DNA]</scope>
    <source>
        <strain evidence="3">CGMCC 1.10835</strain>
    </source>
</reference>
<dbReference type="Proteomes" id="UP000184497">
    <property type="component" value="Unassembled WGS sequence"/>
</dbReference>
<dbReference type="Gene3D" id="1.25.40.10">
    <property type="entry name" value="Tetratricopeptide repeat domain"/>
    <property type="match status" value="1"/>
</dbReference>
<dbReference type="InterPro" id="IPR011990">
    <property type="entry name" value="TPR-like_helical_dom_sf"/>
</dbReference>
<feature type="transmembrane region" description="Helical" evidence="1">
    <location>
        <begin position="12"/>
        <end position="32"/>
    </location>
</feature>